<reference evidence="2 3" key="1">
    <citation type="submission" date="2015-09" db="EMBL/GenBank/DDBJ databases">
        <title>Sorangium comparison.</title>
        <authorList>
            <person name="Zaburannyi N."/>
            <person name="Bunk B."/>
            <person name="Overmann J."/>
            <person name="Mueller R."/>
        </authorList>
    </citation>
    <scope>NUCLEOTIDE SEQUENCE [LARGE SCALE GENOMIC DNA]</scope>
    <source>
        <strain evidence="2 3">So ceGT47</strain>
    </source>
</reference>
<sequence>MELGQHLGQRHQVAERARALGPRPFLAIGELLDPVQHPDRDRVPAHGAGEGARPRLRRREHDIAFAVAVEVVFPLFREELHGAAEALSGLQGAPDREVIERRVEGRGLAAELAGRVRVRAGDEPVAIEPGDAPVHRGIGREPRLDREDVRREIAIALLDRVEAGLGAQHREPGGPDVRRHEVGALARLQHDLEQVARVEPQDRPPVGAQVADLRERADDAIGGLEVGRIEEMMDLPRPVSLLVDRGDLHRQDEAGRPAARPGEPLRDGAGEVVPQAEQPGLGRYEALPELGHPCGVGEVPRADHRDALALSPVTEMREIAIAARRAGVLRMHVEIGVEAHVVGRGSYRELPRGVNRRFRRSSRNLAGKFDAPNVKTLDAKKVM</sequence>
<gene>
    <name evidence="2" type="ORF">SOCEGT47_031960</name>
</gene>
<dbReference type="Proteomes" id="UP000295781">
    <property type="component" value="Chromosome"/>
</dbReference>
<protein>
    <submittedName>
        <fullName evidence="2">Uncharacterized protein</fullName>
    </submittedName>
</protein>
<feature type="region of interest" description="Disordered" evidence="1">
    <location>
        <begin position="251"/>
        <end position="271"/>
    </location>
</feature>
<dbReference type="AlphaFoldDB" id="A0A4P2Q0K6"/>
<evidence type="ECO:0000313" key="2">
    <source>
        <dbReference type="EMBL" id="AUX22690.1"/>
    </source>
</evidence>
<evidence type="ECO:0000313" key="3">
    <source>
        <dbReference type="Proteomes" id="UP000295781"/>
    </source>
</evidence>
<name>A0A4P2Q0K6_SORCE</name>
<evidence type="ECO:0000256" key="1">
    <source>
        <dbReference type="SAM" id="MobiDB-lite"/>
    </source>
</evidence>
<organism evidence="2 3">
    <name type="scientific">Sorangium cellulosum</name>
    <name type="common">Polyangium cellulosum</name>
    <dbReference type="NCBI Taxonomy" id="56"/>
    <lineage>
        <taxon>Bacteria</taxon>
        <taxon>Pseudomonadati</taxon>
        <taxon>Myxococcota</taxon>
        <taxon>Polyangia</taxon>
        <taxon>Polyangiales</taxon>
        <taxon>Polyangiaceae</taxon>
        <taxon>Sorangium</taxon>
    </lineage>
</organism>
<dbReference type="EMBL" id="CP012670">
    <property type="protein sequence ID" value="AUX22690.1"/>
    <property type="molecule type" value="Genomic_DNA"/>
</dbReference>
<proteinExistence type="predicted"/>
<accession>A0A4P2Q0K6</accession>